<dbReference type="UniPathway" id="UPA00219"/>
<evidence type="ECO:0000313" key="16">
    <source>
        <dbReference type="Proteomes" id="UP000501726"/>
    </source>
</evidence>
<feature type="domain" description="Enolpyruvate transferase" evidence="14">
    <location>
        <begin position="7"/>
        <end position="407"/>
    </location>
</feature>
<evidence type="ECO:0000256" key="10">
    <source>
        <dbReference type="ARBA" id="ARBA00023317"/>
    </source>
</evidence>
<dbReference type="InterPro" id="IPR005750">
    <property type="entry name" value="UDP_GlcNAc_COvinyl_MurA"/>
</dbReference>
<dbReference type="GO" id="GO:0019277">
    <property type="term" value="P:UDP-N-acetylgalactosamine biosynthetic process"/>
    <property type="evidence" value="ECO:0007669"/>
    <property type="project" value="InterPro"/>
</dbReference>
<keyword evidence="8 13" id="KW-0131">Cell cycle</keyword>
<keyword evidence="9 13" id="KW-0961">Cell wall biogenesis/degradation</keyword>
<dbReference type="InterPro" id="IPR013792">
    <property type="entry name" value="RNA3'P_cycl/enolpyr_Trfase_a/b"/>
</dbReference>
<dbReference type="InterPro" id="IPR050068">
    <property type="entry name" value="MurA_subfamily"/>
</dbReference>
<keyword evidence="3 13" id="KW-0963">Cytoplasm</keyword>
<dbReference type="InterPro" id="IPR036968">
    <property type="entry name" value="Enolpyruvate_Tfrase_sf"/>
</dbReference>
<comment type="function">
    <text evidence="13">Cell wall formation. Adds enolpyruvyl to UDP-N-acetylglucosamine.</text>
</comment>
<evidence type="ECO:0000256" key="6">
    <source>
        <dbReference type="ARBA" id="ARBA00022960"/>
    </source>
</evidence>
<dbReference type="SUPFAM" id="SSF55205">
    <property type="entry name" value="EPT/RTPC-like"/>
    <property type="match status" value="1"/>
</dbReference>
<keyword evidence="10 13" id="KW-0670">Pyruvate</keyword>
<protein>
    <recommendedName>
        <fullName evidence="13">UDP-N-acetylglucosamine 1-carboxyvinyltransferase</fullName>
        <ecNumber evidence="13">2.5.1.7</ecNumber>
    </recommendedName>
    <alternativeName>
        <fullName evidence="13">Enoylpyruvate transferase</fullName>
    </alternativeName>
    <alternativeName>
        <fullName evidence="13">UDP-N-acetylglucosamine enolpyruvyl transferase</fullName>
        <shortName evidence="13">EPT</shortName>
    </alternativeName>
</protein>
<evidence type="ECO:0000259" key="14">
    <source>
        <dbReference type="Pfam" id="PF00275"/>
    </source>
</evidence>
<evidence type="ECO:0000256" key="12">
    <source>
        <dbReference type="ARBA" id="ARBA00047527"/>
    </source>
</evidence>
<sequence length="419" mass="45248">MDKLVIKGQGELSGSVEISGSKNAALPILMGCLLAETPVKLANVPHLMDVTTTLHLLGAMGVDILFDENRCIEIDASNIKHREAPYELVKTMRASILVLGPLLARFGEAKVSLPGGCAIGSRPVNIHLDGMEKMGAKIEVEDGYVVAKVDGRLQGAEIDMPMVTVTGTENLLMAAVLAEGITILRNAAREPEVTDLAQFLVKMGAKITGIGTDTLVIEGVKKLNGVEYSVIPDRIEAGTYLAAAVLTHSKLTVTKVVPQHLTDVIKKFKEAGAEVSCTADTITLDMRDRKLVPVNIETAPYPDFPTDMQAQFLVMNALAEGESTVQETIFENRFMHVSELMRMGAKITVEGNTAKVQGISKLKGACVMATDLRASACLVLAGLVAEGETVIDRVYHIDRGYELIEEKFHKIGAHIYRRT</sequence>
<dbReference type="GO" id="GO:0008760">
    <property type="term" value="F:UDP-N-acetylglucosamine 1-carboxyvinyltransferase activity"/>
    <property type="evidence" value="ECO:0007669"/>
    <property type="project" value="UniProtKB-UniRule"/>
</dbReference>
<comment type="subcellular location">
    <subcellularLocation>
        <location evidence="1 13">Cytoplasm</location>
    </subcellularLocation>
</comment>
<feature type="modified residue" description="2-(S-cysteinyl)pyruvic acid O-phosphothioketal" evidence="13">
    <location>
        <position position="117"/>
    </location>
</feature>
<dbReference type="Pfam" id="PF00275">
    <property type="entry name" value="EPSP_synthase"/>
    <property type="match status" value="1"/>
</dbReference>
<dbReference type="NCBIfam" id="NF006873">
    <property type="entry name" value="PRK09369.1"/>
    <property type="match status" value="1"/>
</dbReference>
<evidence type="ECO:0000256" key="2">
    <source>
        <dbReference type="ARBA" id="ARBA00004752"/>
    </source>
</evidence>
<dbReference type="NCBIfam" id="TIGR01072">
    <property type="entry name" value="murA"/>
    <property type="match status" value="1"/>
</dbReference>
<dbReference type="GO" id="GO:0008360">
    <property type="term" value="P:regulation of cell shape"/>
    <property type="evidence" value="ECO:0007669"/>
    <property type="project" value="UniProtKB-KW"/>
</dbReference>
<dbReference type="PANTHER" id="PTHR43783:SF1">
    <property type="entry name" value="UDP-N-ACETYLGLUCOSAMINE 1-CARBOXYVINYLTRANSFERASE"/>
    <property type="match status" value="1"/>
</dbReference>
<evidence type="ECO:0000256" key="11">
    <source>
        <dbReference type="ARBA" id="ARBA00038367"/>
    </source>
</evidence>
<gene>
    <name evidence="13 15" type="primary">murA</name>
    <name evidence="15" type="ORF">THMIRHAS_06810</name>
</gene>
<feature type="binding site" evidence="13">
    <location>
        <position position="329"/>
    </location>
    <ligand>
        <name>UDP-N-acetyl-alpha-D-glucosamine</name>
        <dbReference type="ChEBI" id="CHEBI:57705"/>
    </ligand>
</feature>
<name>A0A6F8PTH3_9GAMM</name>
<dbReference type="KEGG" id="tse:THMIRHAS_06810"/>
<dbReference type="AlphaFoldDB" id="A0A6F8PTH3"/>
<feature type="binding site" evidence="13">
    <location>
        <position position="307"/>
    </location>
    <ligand>
        <name>UDP-N-acetyl-alpha-D-glucosamine</name>
        <dbReference type="ChEBI" id="CHEBI:57705"/>
    </ligand>
</feature>
<feature type="binding site" evidence="13">
    <location>
        <begin position="22"/>
        <end position="23"/>
    </location>
    <ligand>
        <name>phosphoenolpyruvate</name>
        <dbReference type="ChEBI" id="CHEBI:58702"/>
    </ligand>
</feature>
<dbReference type="InterPro" id="IPR001986">
    <property type="entry name" value="Enolpyruvate_Tfrase_dom"/>
</dbReference>
<dbReference type="RefSeq" id="WP_173270917.1">
    <property type="nucleotide sequence ID" value="NZ_AP021889.1"/>
</dbReference>
<evidence type="ECO:0000256" key="1">
    <source>
        <dbReference type="ARBA" id="ARBA00004496"/>
    </source>
</evidence>
<evidence type="ECO:0000256" key="3">
    <source>
        <dbReference type="ARBA" id="ARBA00022490"/>
    </source>
</evidence>
<dbReference type="PANTHER" id="PTHR43783">
    <property type="entry name" value="UDP-N-ACETYLGLUCOSAMINE 1-CARBOXYVINYLTRANSFERASE"/>
    <property type="match status" value="1"/>
</dbReference>
<evidence type="ECO:0000256" key="13">
    <source>
        <dbReference type="HAMAP-Rule" id="MF_00111"/>
    </source>
</evidence>
<dbReference type="CDD" id="cd01555">
    <property type="entry name" value="UdpNAET"/>
    <property type="match status" value="1"/>
</dbReference>
<keyword evidence="4 13" id="KW-0132">Cell division</keyword>
<feature type="active site" description="Proton donor" evidence="13">
    <location>
        <position position="117"/>
    </location>
</feature>
<keyword evidence="7 13" id="KW-0573">Peptidoglycan synthesis</keyword>
<organism evidence="15 16">
    <name type="scientific">Thiosulfatimonas sediminis</name>
    <dbReference type="NCBI Taxonomy" id="2675054"/>
    <lineage>
        <taxon>Bacteria</taxon>
        <taxon>Pseudomonadati</taxon>
        <taxon>Pseudomonadota</taxon>
        <taxon>Gammaproteobacteria</taxon>
        <taxon>Thiotrichales</taxon>
        <taxon>Piscirickettsiaceae</taxon>
        <taxon>Thiosulfatimonas</taxon>
    </lineage>
</organism>
<evidence type="ECO:0000256" key="5">
    <source>
        <dbReference type="ARBA" id="ARBA00022679"/>
    </source>
</evidence>
<evidence type="ECO:0000313" key="15">
    <source>
        <dbReference type="EMBL" id="BBP45308.1"/>
    </source>
</evidence>
<evidence type="ECO:0000256" key="4">
    <source>
        <dbReference type="ARBA" id="ARBA00022618"/>
    </source>
</evidence>
<evidence type="ECO:0000256" key="9">
    <source>
        <dbReference type="ARBA" id="ARBA00023316"/>
    </source>
</evidence>
<comment type="caution">
    <text evidence="13">Lacks conserved residue(s) required for the propagation of feature annotation.</text>
</comment>
<reference evidence="16" key="1">
    <citation type="submission" date="2019-11" db="EMBL/GenBank/DDBJ databases">
        <title>Isolation and characterization of two novel species in the genus Thiomicrorhabdus.</title>
        <authorList>
            <person name="Mochizuki J."/>
            <person name="Kojima H."/>
            <person name="Fukui M."/>
        </authorList>
    </citation>
    <scope>NUCLEOTIDE SEQUENCE [LARGE SCALE GENOMIC DNA]</scope>
    <source>
        <strain evidence="16">aks77</strain>
    </source>
</reference>
<dbReference type="GO" id="GO:0005737">
    <property type="term" value="C:cytoplasm"/>
    <property type="evidence" value="ECO:0007669"/>
    <property type="project" value="UniProtKB-SubCell"/>
</dbReference>
<dbReference type="Proteomes" id="UP000501726">
    <property type="component" value="Chromosome"/>
</dbReference>
<dbReference type="EMBL" id="AP021889">
    <property type="protein sequence ID" value="BBP45308.1"/>
    <property type="molecule type" value="Genomic_DNA"/>
</dbReference>
<keyword evidence="6 13" id="KW-0133">Cell shape</keyword>
<dbReference type="EC" id="2.5.1.7" evidence="13"/>
<dbReference type="HAMAP" id="MF_00111">
    <property type="entry name" value="MurA"/>
    <property type="match status" value="1"/>
</dbReference>
<comment type="catalytic activity">
    <reaction evidence="12 13">
        <text>phosphoenolpyruvate + UDP-N-acetyl-alpha-D-glucosamine = UDP-N-acetyl-3-O-(1-carboxyvinyl)-alpha-D-glucosamine + phosphate</text>
        <dbReference type="Rhea" id="RHEA:18681"/>
        <dbReference type="ChEBI" id="CHEBI:43474"/>
        <dbReference type="ChEBI" id="CHEBI:57705"/>
        <dbReference type="ChEBI" id="CHEBI:58702"/>
        <dbReference type="ChEBI" id="CHEBI:68483"/>
        <dbReference type="EC" id="2.5.1.7"/>
    </reaction>
</comment>
<dbReference type="GO" id="GO:0051301">
    <property type="term" value="P:cell division"/>
    <property type="evidence" value="ECO:0007669"/>
    <property type="project" value="UniProtKB-KW"/>
</dbReference>
<dbReference type="GO" id="GO:0071555">
    <property type="term" value="P:cell wall organization"/>
    <property type="evidence" value="ECO:0007669"/>
    <property type="project" value="UniProtKB-KW"/>
</dbReference>
<dbReference type="Gene3D" id="3.65.10.10">
    <property type="entry name" value="Enolpyruvate transferase domain"/>
    <property type="match status" value="2"/>
</dbReference>
<dbReference type="GO" id="GO:0009252">
    <property type="term" value="P:peptidoglycan biosynthetic process"/>
    <property type="evidence" value="ECO:0007669"/>
    <property type="project" value="UniProtKB-UniRule"/>
</dbReference>
<keyword evidence="5 13" id="KW-0808">Transferase</keyword>
<comment type="pathway">
    <text evidence="2 13">Cell wall biogenesis; peptidoglycan biosynthesis.</text>
</comment>
<proteinExistence type="inferred from homology"/>
<feature type="binding site" evidence="13">
    <location>
        <position position="93"/>
    </location>
    <ligand>
        <name>UDP-N-acetyl-alpha-D-glucosamine</name>
        <dbReference type="ChEBI" id="CHEBI:57705"/>
    </ligand>
</feature>
<keyword evidence="16" id="KW-1185">Reference proteome</keyword>
<dbReference type="FunFam" id="3.65.10.10:FF:000001">
    <property type="entry name" value="UDP-N-acetylglucosamine 1-carboxyvinyltransferase"/>
    <property type="match status" value="1"/>
</dbReference>
<comment type="similarity">
    <text evidence="11 13">Belongs to the EPSP synthase family. MurA subfamily.</text>
</comment>
<evidence type="ECO:0000256" key="7">
    <source>
        <dbReference type="ARBA" id="ARBA00022984"/>
    </source>
</evidence>
<accession>A0A6F8PTH3</accession>
<evidence type="ECO:0000256" key="8">
    <source>
        <dbReference type="ARBA" id="ARBA00023306"/>
    </source>
</evidence>